<keyword evidence="1" id="KW-0677">Repeat</keyword>
<feature type="repeat" description="TPR" evidence="3">
    <location>
        <begin position="103"/>
        <end position="136"/>
    </location>
</feature>
<evidence type="ECO:0000256" key="2">
    <source>
        <dbReference type="ARBA" id="ARBA00022803"/>
    </source>
</evidence>
<keyword evidence="2 3" id="KW-0802">TPR repeat</keyword>
<dbReference type="SMART" id="SM00028">
    <property type="entry name" value="TPR"/>
    <property type="match status" value="4"/>
</dbReference>
<dbReference type="KEGG" id="npy:NPRO_16170"/>
<dbReference type="InterPro" id="IPR019734">
    <property type="entry name" value="TPR_rpt"/>
</dbReference>
<dbReference type="PANTHER" id="PTHR45586:SF1">
    <property type="entry name" value="LIPOPOLYSACCHARIDE ASSEMBLY PROTEIN B"/>
    <property type="match status" value="1"/>
</dbReference>
<dbReference type="InterPro" id="IPR011990">
    <property type="entry name" value="TPR-like_helical_dom_sf"/>
</dbReference>
<reference evidence="4" key="1">
    <citation type="journal article" name="DNA Res.">
        <title>The physiological potential of anammox bacteria as revealed by their core genome structure.</title>
        <authorList>
            <person name="Okubo T."/>
            <person name="Toyoda A."/>
            <person name="Fukuhara K."/>
            <person name="Uchiyama I."/>
            <person name="Harigaya Y."/>
            <person name="Kuroiwa M."/>
            <person name="Suzuki T."/>
            <person name="Murakami Y."/>
            <person name="Suwa Y."/>
            <person name="Takami H."/>
        </authorList>
    </citation>
    <scope>NUCLEOTIDE SEQUENCE</scope>
    <source>
        <strain evidence="4">317325-2</strain>
    </source>
</reference>
<dbReference type="Pfam" id="PF13432">
    <property type="entry name" value="TPR_16"/>
    <property type="match status" value="1"/>
</dbReference>
<evidence type="ECO:0000313" key="5">
    <source>
        <dbReference type="Proteomes" id="UP000662873"/>
    </source>
</evidence>
<accession>A0A809RVZ9</accession>
<dbReference type="InterPro" id="IPR051012">
    <property type="entry name" value="CellSynth/LPSAsmb/PSIAsmb"/>
</dbReference>
<dbReference type="Pfam" id="PF13181">
    <property type="entry name" value="TPR_8"/>
    <property type="match status" value="1"/>
</dbReference>
<gene>
    <name evidence="4" type="ORF">NPRO_16170</name>
</gene>
<dbReference type="PANTHER" id="PTHR45586">
    <property type="entry name" value="TPR REPEAT-CONTAINING PROTEIN PA4667"/>
    <property type="match status" value="1"/>
</dbReference>
<dbReference type="InterPro" id="IPR013105">
    <property type="entry name" value="TPR_2"/>
</dbReference>
<dbReference type="AlphaFoldDB" id="A0A809RVZ9"/>
<evidence type="ECO:0000256" key="1">
    <source>
        <dbReference type="ARBA" id="ARBA00022737"/>
    </source>
</evidence>
<evidence type="ECO:0000313" key="4">
    <source>
        <dbReference type="EMBL" id="BBO24022.1"/>
    </source>
</evidence>
<dbReference type="PROSITE" id="PS50005">
    <property type="entry name" value="TPR"/>
    <property type="match status" value="2"/>
</dbReference>
<protein>
    <recommendedName>
        <fullName evidence="6">Tetratricopeptide repeat protein</fullName>
    </recommendedName>
</protein>
<sequence>MAEDKKYLAELFGIRVDDVREPGPSIASAKQGADAAASARLGGQCLEEGDFEGAIRHFQTAVEQAGEKDAAFRADLAGVLETADREADALRQYRRLERGSPRPEAAAGIADLYRRSGRFKTAVEELGKGIAANPQDPFLHHKLALTLSEAGHPSGAVAPAIRAIQLDTENAFYSFWLGDLMIRLRRFDEALAHFRAALELSPGDDYYCLRASVAFWGAGRREDAVLALQVASELNAEDDLYPAVRETLRRELGGGSESEWRAAMDEMDGFDLDRWVRLCKEYEIDPPSIEGLDSSSESASR</sequence>
<dbReference type="Proteomes" id="UP000662873">
    <property type="component" value="Chromosome"/>
</dbReference>
<name>A0A809RVZ9_9BACT</name>
<dbReference type="Gene3D" id="1.25.40.10">
    <property type="entry name" value="Tetratricopeptide repeat domain"/>
    <property type="match status" value="2"/>
</dbReference>
<feature type="repeat" description="TPR" evidence="3">
    <location>
        <begin position="171"/>
        <end position="204"/>
    </location>
</feature>
<evidence type="ECO:0008006" key="6">
    <source>
        <dbReference type="Google" id="ProtNLM"/>
    </source>
</evidence>
<dbReference type="SUPFAM" id="SSF48452">
    <property type="entry name" value="TPR-like"/>
    <property type="match status" value="1"/>
</dbReference>
<dbReference type="EMBL" id="AP021858">
    <property type="protein sequence ID" value="BBO24022.1"/>
    <property type="molecule type" value="Genomic_DNA"/>
</dbReference>
<dbReference type="Pfam" id="PF07719">
    <property type="entry name" value="TPR_2"/>
    <property type="match status" value="1"/>
</dbReference>
<dbReference type="SUPFAM" id="SSF81901">
    <property type="entry name" value="HCP-like"/>
    <property type="match status" value="1"/>
</dbReference>
<evidence type="ECO:0000256" key="3">
    <source>
        <dbReference type="PROSITE-ProRule" id="PRU00339"/>
    </source>
</evidence>
<proteinExistence type="predicted"/>
<organism evidence="4 5">
    <name type="scientific">Candidatus Nitrosymbiomonas proteolyticus</name>
    <dbReference type="NCBI Taxonomy" id="2608984"/>
    <lineage>
        <taxon>Bacteria</taxon>
        <taxon>Bacillati</taxon>
        <taxon>Armatimonadota</taxon>
        <taxon>Armatimonadota incertae sedis</taxon>
        <taxon>Candidatus Nitrosymbiomonas</taxon>
    </lineage>
</organism>